<sequence length="250" mass="28718">MLLKVVCLFFTILYTAESAIWKIQKSFSNENSTWCFPSGGKWNSELKQCVCYKNYYGSFCERIQNCRHGSKINYECHCFYGWKGAACDEIDCKYGIAINNRTCACNSGIGGIYCDSCLKRYQSPPNCIDESVEAEYHQPITHCSSNLINYYLNIFLFILIAVYFTVNRILKRREHAMLQQFDTRRILTPEMEALLLAKTHIDLDFIPCPRYDEISESLPSVSGQELVTIATENLHMPANDTSVRVMSLHV</sequence>
<reference evidence="2" key="1">
    <citation type="submission" date="2022-11" db="UniProtKB">
        <authorList>
            <consortium name="WormBaseParasite"/>
        </authorList>
    </citation>
    <scope>IDENTIFICATION</scope>
</reference>
<dbReference type="WBParaSite" id="PS1159_v2.g2247.t1">
    <property type="protein sequence ID" value="PS1159_v2.g2247.t1"/>
    <property type="gene ID" value="PS1159_v2.g2247"/>
</dbReference>
<organism evidence="1 2">
    <name type="scientific">Panagrolaimus sp. PS1159</name>
    <dbReference type="NCBI Taxonomy" id="55785"/>
    <lineage>
        <taxon>Eukaryota</taxon>
        <taxon>Metazoa</taxon>
        <taxon>Ecdysozoa</taxon>
        <taxon>Nematoda</taxon>
        <taxon>Chromadorea</taxon>
        <taxon>Rhabditida</taxon>
        <taxon>Tylenchina</taxon>
        <taxon>Panagrolaimomorpha</taxon>
        <taxon>Panagrolaimoidea</taxon>
        <taxon>Panagrolaimidae</taxon>
        <taxon>Panagrolaimus</taxon>
    </lineage>
</organism>
<name>A0AC35G066_9BILA</name>
<protein>
    <submittedName>
        <fullName evidence="2">EGF-like domain-containing protein</fullName>
    </submittedName>
</protein>
<dbReference type="Proteomes" id="UP000887580">
    <property type="component" value="Unplaced"/>
</dbReference>
<proteinExistence type="predicted"/>
<evidence type="ECO:0000313" key="2">
    <source>
        <dbReference type="WBParaSite" id="PS1159_v2.g2247.t1"/>
    </source>
</evidence>
<accession>A0AC35G066</accession>
<evidence type="ECO:0000313" key="1">
    <source>
        <dbReference type="Proteomes" id="UP000887580"/>
    </source>
</evidence>